<evidence type="ECO:0000256" key="8">
    <source>
        <dbReference type="SAM" id="Phobius"/>
    </source>
</evidence>
<dbReference type="PANTHER" id="PTHR12450:SF14">
    <property type="entry name" value="GLYCOSAMINOGLYCAN XYLOSYLKINASE"/>
    <property type="match status" value="1"/>
</dbReference>
<evidence type="ECO:0000313" key="11">
    <source>
        <dbReference type="Proteomes" id="UP000283509"/>
    </source>
</evidence>
<keyword evidence="8" id="KW-1133">Transmembrane helix</keyword>
<evidence type="ECO:0000256" key="4">
    <source>
        <dbReference type="ARBA" id="ARBA00023157"/>
    </source>
</evidence>
<evidence type="ECO:0000259" key="9">
    <source>
        <dbReference type="Pfam" id="PF06702"/>
    </source>
</evidence>
<keyword evidence="10" id="KW-0808">Transferase</keyword>
<comment type="subcellular location">
    <subcellularLocation>
        <location evidence="1">Golgi apparatus</location>
    </subcellularLocation>
</comment>
<protein>
    <submittedName>
        <fullName evidence="10">Putative glycosaminoglycan xylosylkinase-like</fullName>
    </submittedName>
</protein>
<keyword evidence="6" id="KW-0067">ATP-binding</keyword>
<comment type="similarity">
    <text evidence="2">Belongs to the FAM20 family.</text>
</comment>
<keyword evidence="8" id="KW-0812">Transmembrane</keyword>
<dbReference type="InterPro" id="IPR009581">
    <property type="entry name" value="FAM20_C"/>
</dbReference>
<keyword evidence="7" id="KW-0464">Manganese</keyword>
<evidence type="ECO:0000256" key="2">
    <source>
        <dbReference type="ARBA" id="ARBA00006557"/>
    </source>
</evidence>
<feature type="binding site" evidence="6">
    <location>
        <position position="178"/>
    </location>
    <ligand>
        <name>ATP</name>
        <dbReference type="ChEBI" id="CHEBI:30616"/>
    </ligand>
</feature>
<keyword evidence="3" id="KW-0333">Golgi apparatus</keyword>
<dbReference type="GO" id="GO:0005794">
    <property type="term" value="C:Golgi apparatus"/>
    <property type="evidence" value="ECO:0007669"/>
    <property type="project" value="UniProtKB-SubCell"/>
</dbReference>
<evidence type="ECO:0000256" key="6">
    <source>
        <dbReference type="PIRSR" id="PIRSR624869-2"/>
    </source>
</evidence>
<accession>A0A3R7PEW6</accession>
<dbReference type="AlphaFoldDB" id="A0A3R7PEW6"/>
<reference evidence="10 11" key="1">
    <citation type="submission" date="2018-04" db="EMBL/GenBank/DDBJ databases">
        <authorList>
            <person name="Zhang X."/>
            <person name="Yuan J."/>
            <person name="Li F."/>
            <person name="Xiang J."/>
        </authorList>
    </citation>
    <scope>NUCLEOTIDE SEQUENCE [LARGE SCALE GENOMIC DNA]</scope>
    <source>
        <tissue evidence="10">Muscle</tissue>
    </source>
</reference>
<feature type="binding site" evidence="6">
    <location>
        <position position="162"/>
    </location>
    <ligand>
        <name>ATP</name>
        <dbReference type="ChEBI" id="CHEBI:30616"/>
    </ligand>
</feature>
<keyword evidence="11" id="KW-1185">Reference proteome</keyword>
<keyword evidence="10" id="KW-0418">Kinase</keyword>
<dbReference type="PANTHER" id="PTHR12450">
    <property type="entry name" value="DENTIN MATRIX PROTEIN 4 PROTEIN FAM20"/>
    <property type="match status" value="1"/>
</dbReference>
<keyword evidence="5" id="KW-0325">Glycoprotein</keyword>
<evidence type="ECO:0000313" key="10">
    <source>
        <dbReference type="EMBL" id="ROT69052.1"/>
    </source>
</evidence>
<organism evidence="10 11">
    <name type="scientific">Penaeus vannamei</name>
    <name type="common">Whiteleg shrimp</name>
    <name type="synonym">Litopenaeus vannamei</name>
    <dbReference type="NCBI Taxonomy" id="6689"/>
    <lineage>
        <taxon>Eukaryota</taxon>
        <taxon>Metazoa</taxon>
        <taxon>Ecdysozoa</taxon>
        <taxon>Arthropoda</taxon>
        <taxon>Crustacea</taxon>
        <taxon>Multicrustacea</taxon>
        <taxon>Malacostraca</taxon>
        <taxon>Eumalacostraca</taxon>
        <taxon>Eucarida</taxon>
        <taxon>Decapoda</taxon>
        <taxon>Dendrobranchiata</taxon>
        <taxon>Penaeoidea</taxon>
        <taxon>Penaeidae</taxon>
        <taxon>Penaeus</taxon>
    </lineage>
</organism>
<dbReference type="OrthoDB" id="8583677at2759"/>
<reference evidence="10 11" key="2">
    <citation type="submission" date="2019-01" db="EMBL/GenBank/DDBJ databases">
        <title>The decoding of complex shrimp genome reveals the adaptation for benthos swimmer, frequently molting mechanism and breeding impact on genome.</title>
        <authorList>
            <person name="Sun Y."/>
            <person name="Gao Y."/>
            <person name="Yu Y."/>
        </authorList>
    </citation>
    <scope>NUCLEOTIDE SEQUENCE [LARGE SCALE GENOMIC DNA]</scope>
    <source>
        <tissue evidence="10">Muscle</tissue>
    </source>
</reference>
<evidence type="ECO:0000256" key="3">
    <source>
        <dbReference type="ARBA" id="ARBA00023034"/>
    </source>
</evidence>
<dbReference type="InterPro" id="IPR024869">
    <property type="entry name" value="FAM20"/>
</dbReference>
<dbReference type="GO" id="GO:0016301">
    <property type="term" value="F:kinase activity"/>
    <property type="evidence" value="ECO:0007669"/>
    <property type="project" value="UniProtKB-KW"/>
</dbReference>
<feature type="transmembrane region" description="Helical" evidence="8">
    <location>
        <begin position="12"/>
        <end position="30"/>
    </location>
</feature>
<comment type="cofactor">
    <cofactor evidence="7">
        <name>Mn(2+)</name>
        <dbReference type="ChEBI" id="CHEBI:29035"/>
    </cofactor>
</comment>
<dbReference type="GO" id="GO:0016773">
    <property type="term" value="F:phosphotransferase activity, alcohol group as acceptor"/>
    <property type="evidence" value="ECO:0007669"/>
    <property type="project" value="TreeGrafter"/>
</dbReference>
<evidence type="ECO:0000256" key="7">
    <source>
        <dbReference type="PIRSR" id="PIRSR624869-3"/>
    </source>
</evidence>
<name>A0A3R7PEW6_PENVA</name>
<dbReference type="Proteomes" id="UP000283509">
    <property type="component" value="Unassembled WGS sequence"/>
</dbReference>
<evidence type="ECO:0000256" key="1">
    <source>
        <dbReference type="ARBA" id="ARBA00004555"/>
    </source>
</evidence>
<dbReference type="GO" id="GO:0005524">
    <property type="term" value="F:ATP binding"/>
    <property type="evidence" value="ECO:0007669"/>
    <property type="project" value="UniProtKB-KW"/>
</dbReference>
<comment type="caution">
    <text evidence="10">The sequence shown here is derived from an EMBL/GenBank/DDBJ whole genome shotgun (WGS) entry which is preliminary data.</text>
</comment>
<keyword evidence="7" id="KW-0479">Metal-binding</keyword>
<sequence length="304" mass="34643">MKTGRRKTVWRTLCFVVILTPTLFLLKIISTCSPRSPTPLTYSAESEKVLSEGEFYVLKNVFHYKESQQERTGLRMLSKLYKQLPAVRAEYSVTSPEIWEFIAKLKKDLKGKGITKKPWKLARKWAKPTSLIPSSAPGLGDVLTALATAAVTSADLSDRGSQLKIKLKLEGGQTVIFKPMRYAREESLEDAYFTFDRHNGEIVAFHLSRVLDMRMAPLTVGRKISLETEILPVSTQRLSDTIFRNEDGDLCYFGNCEFCDRKWPACEEDQYLEGAVVMWLPEHYVASEPHHPWGRTYIKGKLAE</sequence>
<feature type="domain" description="FAM20 C-terminal" evidence="9">
    <location>
        <begin position="243"/>
        <end position="303"/>
    </location>
</feature>
<evidence type="ECO:0000256" key="5">
    <source>
        <dbReference type="ARBA" id="ARBA00023180"/>
    </source>
</evidence>
<keyword evidence="4" id="KW-1015">Disulfide bond</keyword>
<dbReference type="EMBL" id="QCYY01002610">
    <property type="protein sequence ID" value="ROT69052.1"/>
    <property type="molecule type" value="Genomic_DNA"/>
</dbReference>
<keyword evidence="8" id="KW-0472">Membrane</keyword>
<dbReference type="Pfam" id="PF06702">
    <property type="entry name" value="Fam20C"/>
    <property type="match status" value="1"/>
</dbReference>
<gene>
    <name evidence="10" type="ORF">C7M84_012781</name>
</gene>
<proteinExistence type="inferred from homology"/>
<feature type="binding site" evidence="7">
    <location>
        <position position="196"/>
    </location>
    <ligand>
        <name>Mn(2+)</name>
        <dbReference type="ChEBI" id="CHEBI:29035"/>
    </ligand>
</feature>
<keyword evidence="6" id="KW-0547">Nucleotide-binding</keyword>
<dbReference type="GO" id="GO:0046872">
    <property type="term" value="F:metal ion binding"/>
    <property type="evidence" value="ECO:0007669"/>
    <property type="project" value="UniProtKB-KW"/>
</dbReference>
<dbReference type="STRING" id="6689.A0A3R7PEW6"/>